<keyword evidence="1" id="KW-1133">Transmembrane helix</keyword>
<dbReference type="Proteomes" id="UP000177167">
    <property type="component" value="Unassembled WGS sequence"/>
</dbReference>
<sequence>MPEPINYNRIVDEAIEDELDKEEQYAEELVADQELYAAQAEAVELHNQGQEFRHPSYFKYFVVLGPLAVIVDIIDFVDLSGLGILLGRMISFAASAAIILIFWFTNTNQKRADEYVENIQKRAEVIAARIANAEKNILRVARLSRKVPGAKQLYRKFHLRAIRRTRIALRKIGKSTKNPLLRSAAAGTLNLVPLLALIPWMSVGIWLSYRAEKESYKNAEEASNSVLEATGETGTA</sequence>
<feature type="transmembrane region" description="Helical" evidence="1">
    <location>
        <begin position="180"/>
        <end position="207"/>
    </location>
</feature>
<gene>
    <name evidence="2" type="ORF">A3J46_03450</name>
</gene>
<feature type="transmembrane region" description="Helical" evidence="1">
    <location>
        <begin position="83"/>
        <end position="104"/>
    </location>
</feature>
<proteinExistence type="predicted"/>
<dbReference type="AlphaFoldDB" id="A0A1F8FBI6"/>
<evidence type="ECO:0000256" key="1">
    <source>
        <dbReference type="SAM" id="Phobius"/>
    </source>
</evidence>
<keyword evidence="1" id="KW-0472">Membrane</keyword>
<accession>A0A1F8FBI6</accession>
<feature type="transmembrane region" description="Helical" evidence="1">
    <location>
        <begin position="57"/>
        <end position="77"/>
    </location>
</feature>
<evidence type="ECO:0000313" key="2">
    <source>
        <dbReference type="EMBL" id="OGN09930.1"/>
    </source>
</evidence>
<name>A0A1F8FBI6_9BACT</name>
<protein>
    <submittedName>
        <fullName evidence="2">Uncharacterized protein</fullName>
    </submittedName>
</protein>
<keyword evidence="1" id="KW-0812">Transmembrane</keyword>
<reference evidence="2 3" key="1">
    <citation type="journal article" date="2016" name="Nat. Commun.">
        <title>Thousands of microbial genomes shed light on interconnected biogeochemical processes in an aquifer system.</title>
        <authorList>
            <person name="Anantharaman K."/>
            <person name="Brown C.T."/>
            <person name="Hug L.A."/>
            <person name="Sharon I."/>
            <person name="Castelle C.J."/>
            <person name="Probst A.J."/>
            <person name="Thomas B.C."/>
            <person name="Singh A."/>
            <person name="Wilkins M.J."/>
            <person name="Karaoz U."/>
            <person name="Brodie E.L."/>
            <person name="Williams K.H."/>
            <person name="Hubbard S.S."/>
            <person name="Banfield J.F."/>
        </authorList>
    </citation>
    <scope>NUCLEOTIDE SEQUENCE [LARGE SCALE GENOMIC DNA]</scope>
</reference>
<comment type="caution">
    <text evidence="2">The sequence shown here is derived from an EMBL/GenBank/DDBJ whole genome shotgun (WGS) entry which is preliminary data.</text>
</comment>
<organism evidence="2 3">
    <name type="scientific">Candidatus Yanofskybacteria bacterium RIFCSPHIGHO2_02_FULL_41_11</name>
    <dbReference type="NCBI Taxonomy" id="1802675"/>
    <lineage>
        <taxon>Bacteria</taxon>
        <taxon>Candidatus Yanofskyibacteriota</taxon>
    </lineage>
</organism>
<dbReference type="EMBL" id="MGJP01000022">
    <property type="protein sequence ID" value="OGN09930.1"/>
    <property type="molecule type" value="Genomic_DNA"/>
</dbReference>
<evidence type="ECO:0000313" key="3">
    <source>
        <dbReference type="Proteomes" id="UP000177167"/>
    </source>
</evidence>